<dbReference type="NCBIfam" id="TIGR00200">
    <property type="entry name" value="cinA_nterm"/>
    <property type="match status" value="1"/>
</dbReference>
<dbReference type="SMART" id="SM00852">
    <property type="entry name" value="MoCF_biosynth"/>
    <property type="match status" value="1"/>
</dbReference>
<dbReference type="HAMAP" id="MF_00226_B">
    <property type="entry name" value="CinA_B"/>
    <property type="match status" value="1"/>
</dbReference>
<dbReference type="NCBIfam" id="TIGR00199">
    <property type="entry name" value="PncC_domain"/>
    <property type="match status" value="1"/>
</dbReference>
<proteinExistence type="inferred from homology"/>
<organism evidence="2">
    <name type="scientific">marine sediment metagenome</name>
    <dbReference type="NCBI Taxonomy" id="412755"/>
    <lineage>
        <taxon>unclassified sequences</taxon>
        <taxon>metagenomes</taxon>
        <taxon>ecological metagenomes</taxon>
    </lineage>
</organism>
<sequence>MLAEIITIGDEILIGQVIDTNSAFIAKELNKIGVSVYQITSIQDERIHLLNAFKEASERVDIVLITGGLGPTKDDITKHTLCEYFNDELVENAEVLAHVEELFAKYISNTPISDINRMQALVPSRAEVLHNANGTAPGMLIRQDEVTFISMPGVPFEMKHLMTESVIPKLAAYYKRPHIIHRTIVTYGMGESAIAKRIETWEDELPSNIKLAYLPNLGKVRLRLSGKGPNYDELASAMEAETEKLYPLINDIIFGLEDDESLEEIVAKLLTSKNLTLSTAESFTGGKIAEKITSIPGASSYFKGSVVSYATEAKINVLKVPKELIEEYSVVSAEVATAMAKGARELMKTDFAIATTGNAGPTKGDSNAEVGTVFIAIEGAMLHFVQEFQMGSTRERVVEKSVNKAFELLQKEILKM</sequence>
<dbReference type="InterPro" id="IPR041424">
    <property type="entry name" value="CinA_KH"/>
</dbReference>
<dbReference type="InterPro" id="IPR008135">
    <property type="entry name" value="Competence-induced_CinA"/>
</dbReference>
<dbReference type="InterPro" id="IPR036425">
    <property type="entry name" value="MoaB/Mog-like_dom_sf"/>
</dbReference>
<name>A0A0F9VKL9_9ZZZZ</name>
<feature type="domain" description="MoaB/Mog" evidence="1">
    <location>
        <begin position="4"/>
        <end position="173"/>
    </location>
</feature>
<dbReference type="Gene3D" id="3.40.980.10">
    <property type="entry name" value="MoaB/Mog-like domain"/>
    <property type="match status" value="1"/>
</dbReference>
<dbReference type="Pfam" id="PF18146">
    <property type="entry name" value="CinA_KH"/>
    <property type="match status" value="1"/>
</dbReference>
<gene>
    <name evidence="2" type="ORF">LCGC14_0128160</name>
</gene>
<dbReference type="InterPro" id="IPR036653">
    <property type="entry name" value="CinA-like_C"/>
</dbReference>
<dbReference type="SUPFAM" id="SSF53218">
    <property type="entry name" value="Molybdenum cofactor biosynthesis proteins"/>
    <property type="match status" value="1"/>
</dbReference>
<dbReference type="PANTHER" id="PTHR13939">
    <property type="entry name" value="NICOTINAMIDE-NUCLEOTIDE AMIDOHYDROLASE PNCC"/>
    <property type="match status" value="1"/>
</dbReference>
<evidence type="ECO:0000313" key="2">
    <source>
        <dbReference type="EMBL" id="KKO00398.1"/>
    </source>
</evidence>
<dbReference type="InterPro" id="IPR001453">
    <property type="entry name" value="MoaB/Mog_dom"/>
</dbReference>
<dbReference type="PANTHER" id="PTHR13939:SF0">
    <property type="entry name" value="NMN AMIDOHYDROLASE-LIKE PROTEIN YFAY"/>
    <property type="match status" value="1"/>
</dbReference>
<dbReference type="SUPFAM" id="SSF142433">
    <property type="entry name" value="CinA-like"/>
    <property type="match status" value="1"/>
</dbReference>
<reference evidence="2" key="1">
    <citation type="journal article" date="2015" name="Nature">
        <title>Complex archaea that bridge the gap between prokaryotes and eukaryotes.</title>
        <authorList>
            <person name="Spang A."/>
            <person name="Saw J.H."/>
            <person name="Jorgensen S.L."/>
            <person name="Zaremba-Niedzwiedzka K."/>
            <person name="Martijn J."/>
            <person name="Lind A.E."/>
            <person name="van Eijk R."/>
            <person name="Schleper C."/>
            <person name="Guy L."/>
            <person name="Ettema T.J."/>
        </authorList>
    </citation>
    <scope>NUCLEOTIDE SEQUENCE</scope>
</reference>
<dbReference type="Gene3D" id="3.90.950.20">
    <property type="entry name" value="CinA-like"/>
    <property type="match status" value="1"/>
</dbReference>
<evidence type="ECO:0000259" key="1">
    <source>
        <dbReference type="SMART" id="SM00852"/>
    </source>
</evidence>
<comment type="caution">
    <text evidence="2">The sequence shown here is derived from an EMBL/GenBank/DDBJ whole genome shotgun (WGS) entry which is preliminary data.</text>
</comment>
<accession>A0A0F9VKL9</accession>
<dbReference type="Pfam" id="PF00994">
    <property type="entry name" value="MoCF_biosynth"/>
    <property type="match status" value="1"/>
</dbReference>
<dbReference type="CDD" id="cd00885">
    <property type="entry name" value="cinA"/>
    <property type="match status" value="1"/>
</dbReference>
<dbReference type="InterPro" id="IPR050101">
    <property type="entry name" value="CinA"/>
</dbReference>
<protein>
    <recommendedName>
        <fullName evidence="1">MoaB/Mog domain-containing protein</fullName>
    </recommendedName>
</protein>
<dbReference type="AlphaFoldDB" id="A0A0F9VKL9"/>
<dbReference type="EMBL" id="LAZR01000041">
    <property type="protein sequence ID" value="KKO00398.1"/>
    <property type="molecule type" value="Genomic_DNA"/>
</dbReference>
<dbReference type="PIRSF" id="PIRSF006728">
    <property type="entry name" value="CinA"/>
    <property type="match status" value="1"/>
</dbReference>
<dbReference type="Gene3D" id="3.30.70.2860">
    <property type="match status" value="1"/>
</dbReference>
<dbReference type="InterPro" id="IPR008136">
    <property type="entry name" value="CinA_C"/>
</dbReference>
<dbReference type="Pfam" id="PF02464">
    <property type="entry name" value="CinA"/>
    <property type="match status" value="1"/>
</dbReference>
<dbReference type="NCBIfam" id="NF001813">
    <property type="entry name" value="PRK00549.1"/>
    <property type="match status" value="1"/>
</dbReference>